<comment type="caution">
    <text evidence="2">The sequence shown here is derived from an EMBL/GenBank/DDBJ whole genome shotgun (WGS) entry which is preliminary data.</text>
</comment>
<dbReference type="AlphaFoldDB" id="W4LCC9"/>
<dbReference type="SUPFAM" id="SSF49879">
    <property type="entry name" value="SMAD/FHA domain"/>
    <property type="match status" value="1"/>
</dbReference>
<dbReference type="Proteomes" id="UP000019141">
    <property type="component" value="Unassembled WGS sequence"/>
</dbReference>
<accession>W4LCC9</accession>
<evidence type="ECO:0000313" key="3">
    <source>
        <dbReference type="Proteomes" id="UP000019141"/>
    </source>
</evidence>
<reference evidence="2 3" key="1">
    <citation type="journal article" date="2014" name="Nature">
        <title>An environmental bacterial taxon with a large and distinct metabolic repertoire.</title>
        <authorList>
            <person name="Wilson M.C."/>
            <person name="Mori T."/>
            <person name="Ruckert C."/>
            <person name="Uria A.R."/>
            <person name="Helf M.J."/>
            <person name="Takada K."/>
            <person name="Gernert C."/>
            <person name="Steffens U.A."/>
            <person name="Heycke N."/>
            <person name="Schmitt S."/>
            <person name="Rinke C."/>
            <person name="Helfrich E.J."/>
            <person name="Brachmann A.O."/>
            <person name="Gurgui C."/>
            <person name="Wakimoto T."/>
            <person name="Kracht M."/>
            <person name="Crusemann M."/>
            <person name="Hentschel U."/>
            <person name="Abe I."/>
            <person name="Matsunaga S."/>
            <person name="Kalinowski J."/>
            <person name="Takeyama H."/>
            <person name="Piel J."/>
        </authorList>
    </citation>
    <scope>NUCLEOTIDE SEQUENCE [LARGE SCALE GENOMIC DNA]</scope>
    <source>
        <strain evidence="3">TSY1</strain>
    </source>
</reference>
<dbReference type="HOGENOM" id="CLU_2367608_0_0_7"/>
<dbReference type="CDD" id="cd00060">
    <property type="entry name" value="FHA"/>
    <property type="match status" value="1"/>
</dbReference>
<protein>
    <recommendedName>
        <fullName evidence="1">FHA domain-containing protein</fullName>
    </recommendedName>
</protein>
<dbReference type="InterPro" id="IPR000253">
    <property type="entry name" value="FHA_dom"/>
</dbReference>
<dbReference type="SMART" id="SM00240">
    <property type="entry name" value="FHA"/>
    <property type="match status" value="1"/>
</dbReference>
<keyword evidence="3" id="KW-1185">Reference proteome</keyword>
<evidence type="ECO:0000313" key="2">
    <source>
        <dbReference type="EMBL" id="ETW95584.1"/>
    </source>
</evidence>
<sequence>MAYLEILSGYHIGQRVELVDEMRVGRAPDNDLCLLDPSVSRHHARITPYRHGFILQDLHSSNGTKLRQASLSPDTLQEISPGDLIEFGNTQLRYH</sequence>
<dbReference type="Gene3D" id="2.60.200.20">
    <property type="match status" value="1"/>
</dbReference>
<dbReference type="PANTHER" id="PTHR23308">
    <property type="entry name" value="NUCLEAR INHIBITOR OF PROTEIN PHOSPHATASE-1"/>
    <property type="match status" value="1"/>
</dbReference>
<evidence type="ECO:0000259" key="1">
    <source>
        <dbReference type="PROSITE" id="PS50006"/>
    </source>
</evidence>
<dbReference type="PROSITE" id="PS50006">
    <property type="entry name" value="FHA_DOMAIN"/>
    <property type="match status" value="1"/>
</dbReference>
<dbReference type="EMBL" id="AZHW01000901">
    <property type="protein sequence ID" value="ETW95584.1"/>
    <property type="molecule type" value="Genomic_DNA"/>
</dbReference>
<feature type="domain" description="FHA" evidence="1">
    <location>
        <begin position="22"/>
        <end position="71"/>
    </location>
</feature>
<dbReference type="InterPro" id="IPR008984">
    <property type="entry name" value="SMAD_FHA_dom_sf"/>
</dbReference>
<proteinExistence type="predicted"/>
<name>W4LCC9_ENTF1</name>
<gene>
    <name evidence="2" type="ORF">ETSY1_30075</name>
</gene>
<dbReference type="InterPro" id="IPR050923">
    <property type="entry name" value="Cell_Proc_Reg/RNA_Proc"/>
</dbReference>
<dbReference type="Pfam" id="PF00498">
    <property type="entry name" value="FHA"/>
    <property type="match status" value="1"/>
</dbReference>
<organism evidence="2 3">
    <name type="scientific">Entotheonella factor</name>
    <dbReference type="NCBI Taxonomy" id="1429438"/>
    <lineage>
        <taxon>Bacteria</taxon>
        <taxon>Pseudomonadati</taxon>
        <taxon>Nitrospinota/Tectimicrobiota group</taxon>
        <taxon>Candidatus Tectimicrobiota</taxon>
        <taxon>Candidatus Entotheonellia</taxon>
        <taxon>Candidatus Entotheonellales</taxon>
        <taxon>Candidatus Entotheonellaceae</taxon>
        <taxon>Candidatus Entotheonella</taxon>
    </lineage>
</organism>